<organism evidence="1 2">
    <name type="scientific">Pantoea phage vB_PagS_AAS21</name>
    <dbReference type="NCBI Taxonomy" id="2575261"/>
    <lineage>
        <taxon>Viruses</taxon>
        <taxon>Duplodnaviria</taxon>
        <taxon>Heunggongvirae</taxon>
        <taxon>Uroviricota</taxon>
        <taxon>Caudoviricetes</taxon>
        <taxon>Demerecviridae</taxon>
        <taxon>Keyvirus</taxon>
        <taxon>Keyvirus AAS21</taxon>
    </lineage>
</organism>
<keyword evidence="2" id="KW-1185">Reference proteome</keyword>
<sequence length="29" mass="2941">MAIFVVGLVLILAAVAFAAFDAIVETFGA</sequence>
<evidence type="ECO:0000313" key="2">
    <source>
        <dbReference type="Proteomes" id="UP000308921"/>
    </source>
</evidence>
<reference evidence="1 2" key="1">
    <citation type="submission" date="2019-04" db="EMBL/GenBank/DDBJ databases">
        <title>Complete genome sequence of Pantoea bacteriophage vB_PagS_AAS21.</title>
        <authorList>
            <person name="Truncaite L."/>
            <person name="Simoliuniene M."/>
            <person name="Zajanckauskaite A."/>
            <person name="Meskys R."/>
            <person name="Simoliunas E."/>
        </authorList>
    </citation>
    <scope>NUCLEOTIDE SEQUENCE [LARGE SCALE GENOMIC DNA]</scope>
</reference>
<protein>
    <submittedName>
        <fullName evidence="1">Uncharacterized protein</fullName>
    </submittedName>
</protein>
<gene>
    <name evidence="1" type="ORF">AAS21_gp194</name>
</gene>
<proteinExistence type="predicted"/>
<evidence type="ECO:0000313" key="1">
    <source>
        <dbReference type="EMBL" id="QCW23932.1"/>
    </source>
</evidence>
<accession>A0A4Y5P1W1</accession>
<dbReference type="EMBL" id="MK770119">
    <property type="protein sequence ID" value="QCW23932.1"/>
    <property type="molecule type" value="Genomic_DNA"/>
</dbReference>
<dbReference type="Proteomes" id="UP000308921">
    <property type="component" value="Segment"/>
</dbReference>
<name>A0A4Y5P1W1_9CAUD</name>